<keyword evidence="3" id="KW-1185">Reference proteome</keyword>
<dbReference type="Proteomes" id="UP000479710">
    <property type="component" value="Unassembled WGS sequence"/>
</dbReference>
<evidence type="ECO:0000256" key="1">
    <source>
        <dbReference type="SAM" id="MobiDB-lite"/>
    </source>
</evidence>
<gene>
    <name evidence="2" type="ORF">E2562_028401</name>
</gene>
<name>A0A6G1E327_9ORYZ</name>
<feature type="region of interest" description="Disordered" evidence="1">
    <location>
        <begin position="56"/>
        <end position="85"/>
    </location>
</feature>
<protein>
    <submittedName>
        <fullName evidence="2">Uncharacterized protein</fullName>
    </submittedName>
</protein>
<evidence type="ECO:0000313" key="2">
    <source>
        <dbReference type="EMBL" id="KAF0919117.1"/>
    </source>
</evidence>
<dbReference type="AlphaFoldDB" id="A0A6G1E327"/>
<reference evidence="2 3" key="1">
    <citation type="submission" date="2019-11" db="EMBL/GenBank/DDBJ databases">
        <title>Whole genome sequence of Oryza granulata.</title>
        <authorList>
            <person name="Li W."/>
        </authorList>
    </citation>
    <scope>NUCLEOTIDE SEQUENCE [LARGE SCALE GENOMIC DNA]</scope>
    <source>
        <strain evidence="3">cv. Menghai</strain>
        <tissue evidence="2">Leaf</tissue>
    </source>
</reference>
<sequence>MHRRWGPLVYGPGQGVASSNRHYGAAVLRQRAARPRGHRQSPEVTRRLVGATAIGGHTAAHGGEGEIGSEAPEREKGTTESGKLN</sequence>
<comment type="caution">
    <text evidence="2">The sequence shown here is derived from an EMBL/GenBank/DDBJ whole genome shotgun (WGS) entry which is preliminary data.</text>
</comment>
<dbReference type="EMBL" id="SPHZ02000005">
    <property type="protein sequence ID" value="KAF0919117.1"/>
    <property type="molecule type" value="Genomic_DNA"/>
</dbReference>
<organism evidence="2 3">
    <name type="scientific">Oryza meyeriana var. granulata</name>
    <dbReference type="NCBI Taxonomy" id="110450"/>
    <lineage>
        <taxon>Eukaryota</taxon>
        <taxon>Viridiplantae</taxon>
        <taxon>Streptophyta</taxon>
        <taxon>Embryophyta</taxon>
        <taxon>Tracheophyta</taxon>
        <taxon>Spermatophyta</taxon>
        <taxon>Magnoliopsida</taxon>
        <taxon>Liliopsida</taxon>
        <taxon>Poales</taxon>
        <taxon>Poaceae</taxon>
        <taxon>BOP clade</taxon>
        <taxon>Oryzoideae</taxon>
        <taxon>Oryzeae</taxon>
        <taxon>Oryzinae</taxon>
        <taxon>Oryza</taxon>
        <taxon>Oryza meyeriana</taxon>
    </lineage>
</organism>
<proteinExistence type="predicted"/>
<accession>A0A6G1E327</accession>
<evidence type="ECO:0000313" key="3">
    <source>
        <dbReference type="Proteomes" id="UP000479710"/>
    </source>
</evidence>